<gene>
    <name evidence="1" type="ORF">SPELUC_LOCUS16563</name>
</gene>
<evidence type="ECO:0000313" key="2">
    <source>
        <dbReference type="Proteomes" id="UP000789366"/>
    </source>
</evidence>
<organism evidence="1 2">
    <name type="scientific">Cetraspora pellucida</name>
    <dbReference type="NCBI Taxonomy" id="1433469"/>
    <lineage>
        <taxon>Eukaryota</taxon>
        <taxon>Fungi</taxon>
        <taxon>Fungi incertae sedis</taxon>
        <taxon>Mucoromycota</taxon>
        <taxon>Glomeromycotina</taxon>
        <taxon>Glomeromycetes</taxon>
        <taxon>Diversisporales</taxon>
        <taxon>Gigasporaceae</taxon>
        <taxon>Cetraspora</taxon>
    </lineage>
</organism>
<proteinExistence type="predicted"/>
<protein>
    <submittedName>
        <fullName evidence="1">18157_t:CDS:1</fullName>
    </submittedName>
</protein>
<name>A0ACA9R9C3_9GLOM</name>
<comment type="caution">
    <text evidence="1">The sequence shown here is derived from an EMBL/GenBank/DDBJ whole genome shotgun (WGS) entry which is preliminary data.</text>
</comment>
<feature type="non-terminal residue" evidence="1">
    <location>
        <position position="49"/>
    </location>
</feature>
<reference evidence="1" key="1">
    <citation type="submission" date="2021-06" db="EMBL/GenBank/DDBJ databases">
        <authorList>
            <person name="Kallberg Y."/>
            <person name="Tangrot J."/>
            <person name="Rosling A."/>
        </authorList>
    </citation>
    <scope>NUCLEOTIDE SEQUENCE</scope>
    <source>
        <strain evidence="1">28 12/20/2015</strain>
    </source>
</reference>
<feature type="non-terminal residue" evidence="1">
    <location>
        <position position="1"/>
    </location>
</feature>
<dbReference type="EMBL" id="CAJVPW010062142">
    <property type="protein sequence ID" value="CAG8782995.1"/>
    <property type="molecule type" value="Genomic_DNA"/>
</dbReference>
<dbReference type="Proteomes" id="UP000789366">
    <property type="component" value="Unassembled WGS sequence"/>
</dbReference>
<keyword evidence="2" id="KW-1185">Reference proteome</keyword>
<evidence type="ECO:0000313" key="1">
    <source>
        <dbReference type="EMBL" id="CAG8782995.1"/>
    </source>
</evidence>
<accession>A0ACA9R9C3</accession>
<sequence length="49" mass="5798">YSLLEVDLTNWIKGLYLQYKIVSRQMVRTKAKQLANQSCFVSLYPMINE</sequence>